<gene>
    <name evidence="1" type="primary">Acey_s0501.g2599</name>
    <name evidence="1" type="ORF">Y032_0501g2599</name>
</gene>
<dbReference type="AlphaFoldDB" id="A0A016WTM9"/>
<proteinExistence type="predicted"/>
<evidence type="ECO:0000313" key="1">
    <source>
        <dbReference type="EMBL" id="EYC43169.1"/>
    </source>
</evidence>
<reference evidence="2" key="1">
    <citation type="journal article" date="2015" name="Nat. Genet.">
        <title>The genome and transcriptome of the zoonotic hookworm Ancylostoma ceylanicum identify infection-specific gene families.</title>
        <authorList>
            <person name="Schwarz E.M."/>
            <person name="Hu Y."/>
            <person name="Antoshechkin I."/>
            <person name="Miller M.M."/>
            <person name="Sternberg P.W."/>
            <person name="Aroian R.V."/>
        </authorList>
    </citation>
    <scope>NUCLEOTIDE SEQUENCE</scope>
    <source>
        <strain evidence="2">HY135</strain>
    </source>
</reference>
<protein>
    <submittedName>
        <fullName evidence="1">Uncharacterized protein</fullName>
    </submittedName>
</protein>
<dbReference type="Proteomes" id="UP000024635">
    <property type="component" value="Unassembled WGS sequence"/>
</dbReference>
<sequence>MEACKILEFLSYVHSKANHIKSKRQGDEHSSYRNPWKFDWHLKPPLPTLRITTAETVTELTFSGQNDTTISLPTMN</sequence>
<accession>A0A016WTM9</accession>
<comment type="caution">
    <text evidence="1">The sequence shown here is derived from an EMBL/GenBank/DDBJ whole genome shotgun (WGS) entry which is preliminary data.</text>
</comment>
<name>A0A016WTM9_9BILA</name>
<keyword evidence="2" id="KW-1185">Reference proteome</keyword>
<organism evidence="1 2">
    <name type="scientific">Ancylostoma ceylanicum</name>
    <dbReference type="NCBI Taxonomy" id="53326"/>
    <lineage>
        <taxon>Eukaryota</taxon>
        <taxon>Metazoa</taxon>
        <taxon>Ecdysozoa</taxon>
        <taxon>Nematoda</taxon>
        <taxon>Chromadorea</taxon>
        <taxon>Rhabditida</taxon>
        <taxon>Rhabditina</taxon>
        <taxon>Rhabditomorpha</taxon>
        <taxon>Strongyloidea</taxon>
        <taxon>Ancylostomatidae</taxon>
        <taxon>Ancylostomatinae</taxon>
        <taxon>Ancylostoma</taxon>
    </lineage>
</organism>
<evidence type="ECO:0000313" key="2">
    <source>
        <dbReference type="Proteomes" id="UP000024635"/>
    </source>
</evidence>
<dbReference type="EMBL" id="JARK01000101">
    <property type="protein sequence ID" value="EYC43169.1"/>
    <property type="molecule type" value="Genomic_DNA"/>
</dbReference>